<sequence>MSTNTVPPAKVVIVGDSRVGKTSFTQMLISDGRKFPTTYNMTCGVDVHSKRIHLHNSEDEVGIIVLDSAGSDLYKTFLSQYWNQAHLLLVMFDVTNEDSFSNLESWVYLALESSWGSNGGPPIACALYGNKTDLAGRRMIERREGEELADKLDMPYFEGSAKEYEGVDTVIQYLSKEWSTNKHQKHKKPPLSKAIFNKTHSPVL</sequence>
<dbReference type="PANTHER" id="PTHR47977">
    <property type="entry name" value="RAS-RELATED PROTEIN RAB"/>
    <property type="match status" value="1"/>
</dbReference>
<dbReference type="EMBL" id="HBUF01642176">
    <property type="protein sequence ID" value="CAG6785186.1"/>
    <property type="molecule type" value="Transcribed_RNA"/>
</dbReference>
<dbReference type="PRINTS" id="PR00449">
    <property type="entry name" value="RASTRNSFRMNG"/>
</dbReference>
<dbReference type="FunFam" id="3.40.50.300:FF:001447">
    <property type="entry name" value="Ras-related protein Rab-1B"/>
    <property type="match status" value="1"/>
</dbReference>
<evidence type="ECO:0000256" key="3">
    <source>
        <dbReference type="SAM" id="MobiDB-lite"/>
    </source>
</evidence>
<dbReference type="InterPro" id="IPR050227">
    <property type="entry name" value="Rab"/>
</dbReference>
<proteinExistence type="predicted"/>
<reference evidence="4" key="1">
    <citation type="submission" date="2021-05" db="EMBL/GenBank/DDBJ databases">
        <authorList>
            <person name="Alioto T."/>
            <person name="Alioto T."/>
            <person name="Gomez Garrido J."/>
        </authorList>
    </citation>
    <scope>NUCLEOTIDE SEQUENCE</scope>
</reference>
<keyword evidence="4" id="KW-0966">Cell projection</keyword>
<dbReference type="InterPro" id="IPR027417">
    <property type="entry name" value="P-loop_NTPase"/>
</dbReference>
<dbReference type="Pfam" id="PF00071">
    <property type="entry name" value="Ras"/>
    <property type="match status" value="1"/>
</dbReference>
<evidence type="ECO:0000256" key="1">
    <source>
        <dbReference type="ARBA" id="ARBA00022741"/>
    </source>
</evidence>
<dbReference type="GO" id="GO:0005525">
    <property type="term" value="F:GTP binding"/>
    <property type="evidence" value="ECO:0007669"/>
    <property type="project" value="UniProtKB-KW"/>
</dbReference>
<accession>A0A8D9BLZ9</accession>
<dbReference type="PROSITE" id="PS51419">
    <property type="entry name" value="RAB"/>
    <property type="match status" value="1"/>
</dbReference>
<dbReference type="GO" id="GO:0003924">
    <property type="term" value="F:GTPase activity"/>
    <property type="evidence" value="ECO:0007669"/>
    <property type="project" value="InterPro"/>
</dbReference>
<dbReference type="NCBIfam" id="TIGR00231">
    <property type="entry name" value="small_GTP"/>
    <property type="match status" value="1"/>
</dbReference>
<dbReference type="InterPro" id="IPR001806">
    <property type="entry name" value="Small_GTPase"/>
</dbReference>
<dbReference type="Gene3D" id="3.40.50.300">
    <property type="entry name" value="P-loop containing nucleotide triphosphate hydrolases"/>
    <property type="match status" value="1"/>
</dbReference>
<dbReference type="PROSITE" id="PS51421">
    <property type="entry name" value="RAS"/>
    <property type="match status" value="1"/>
</dbReference>
<dbReference type="EMBL" id="HBUF01642175">
    <property type="protein sequence ID" value="CAG6785185.1"/>
    <property type="molecule type" value="Transcribed_RNA"/>
</dbReference>
<name>A0A8D9BLZ9_9HEMI</name>
<dbReference type="InterPro" id="IPR005225">
    <property type="entry name" value="Small_GTP-bd"/>
</dbReference>
<keyword evidence="4" id="KW-0282">Flagellum</keyword>
<feature type="region of interest" description="Disordered" evidence="3">
    <location>
        <begin position="181"/>
        <end position="204"/>
    </location>
</feature>
<dbReference type="SMART" id="SM00175">
    <property type="entry name" value="RAB"/>
    <property type="match status" value="1"/>
</dbReference>
<dbReference type="AlphaFoldDB" id="A0A8D9BLZ9"/>
<protein>
    <submittedName>
        <fullName evidence="4">Intraflagellar transport protein 27 homolog</fullName>
    </submittedName>
</protein>
<keyword evidence="2" id="KW-0342">GTP-binding</keyword>
<organism evidence="4">
    <name type="scientific">Cacopsylla melanoneura</name>
    <dbReference type="NCBI Taxonomy" id="428564"/>
    <lineage>
        <taxon>Eukaryota</taxon>
        <taxon>Metazoa</taxon>
        <taxon>Ecdysozoa</taxon>
        <taxon>Arthropoda</taxon>
        <taxon>Hexapoda</taxon>
        <taxon>Insecta</taxon>
        <taxon>Pterygota</taxon>
        <taxon>Neoptera</taxon>
        <taxon>Paraneoptera</taxon>
        <taxon>Hemiptera</taxon>
        <taxon>Sternorrhyncha</taxon>
        <taxon>Psylloidea</taxon>
        <taxon>Psyllidae</taxon>
        <taxon>Psyllinae</taxon>
        <taxon>Cacopsylla</taxon>
    </lineage>
</organism>
<keyword evidence="1" id="KW-0547">Nucleotide-binding</keyword>
<keyword evidence="4" id="KW-0969">Cilium</keyword>
<dbReference type="SMART" id="SM00174">
    <property type="entry name" value="RHO"/>
    <property type="match status" value="1"/>
</dbReference>
<evidence type="ECO:0000313" key="4">
    <source>
        <dbReference type="EMBL" id="CAG6785185.1"/>
    </source>
</evidence>
<dbReference type="SMART" id="SM00173">
    <property type="entry name" value="RAS"/>
    <property type="match status" value="1"/>
</dbReference>
<dbReference type="SUPFAM" id="SSF52540">
    <property type="entry name" value="P-loop containing nucleoside triphosphate hydrolases"/>
    <property type="match status" value="1"/>
</dbReference>
<dbReference type="CDD" id="cd00154">
    <property type="entry name" value="Rab"/>
    <property type="match status" value="1"/>
</dbReference>
<evidence type="ECO:0000256" key="2">
    <source>
        <dbReference type="ARBA" id="ARBA00023134"/>
    </source>
</evidence>